<gene>
    <name evidence="4" type="ORF">GRI42_06940</name>
</gene>
<dbReference type="InterPro" id="IPR050680">
    <property type="entry name" value="YpeA/RimI_acetyltransf"/>
</dbReference>
<keyword evidence="2" id="KW-0012">Acyltransferase</keyword>
<dbReference type="PROSITE" id="PS51186">
    <property type="entry name" value="GNAT"/>
    <property type="match status" value="1"/>
</dbReference>
<sequence>MAVMESAFDPYWREAWTRRQVEDSLSLSSGFMLLADQNGEVPSEAADAAGFVLARKVLDEVELLLIGVSPDMRGRGIGRLLLDRFFEASREAGAARVFLEMRANNDAERVYLAAGFEPIGRRRDYYRTLDGTPIDAVTFAKSL</sequence>
<keyword evidence="5" id="KW-1185">Reference proteome</keyword>
<dbReference type="PANTHER" id="PTHR43420">
    <property type="entry name" value="ACETYLTRANSFERASE"/>
    <property type="match status" value="1"/>
</dbReference>
<dbReference type="CDD" id="cd04301">
    <property type="entry name" value="NAT_SF"/>
    <property type="match status" value="1"/>
</dbReference>
<evidence type="ECO:0000256" key="2">
    <source>
        <dbReference type="ARBA" id="ARBA00023315"/>
    </source>
</evidence>
<dbReference type="InterPro" id="IPR000182">
    <property type="entry name" value="GNAT_dom"/>
</dbReference>
<evidence type="ECO:0000259" key="3">
    <source>
        <dbReference type="PROSITE" id="PS51186"/>
    </source>
</evidence>
<dbReference type="OrthoDB" id="9804026at2"/>
<dbReference type="Proteomes" id="UP000444185">
    <property type="component" value="Unassembled WGS sequence"/>
</dbReference>
<feature type="domain" description="N-acetyltransferase" evidence="3">
    <location>
        <begin position="1"/>
        <end position="143"/>
    </location>
</feature>
<evidence type="ECO:0000256" key="1">
    <source>
        <dbReference type="ARBA" id="ARBA00022679"/>
    </source>
</evidence>
<dbReference type="AlphaFoldDB" id="A0A844XYG1"/>
<dbReference type="GO" id="GO:0016747">
    <property type="term" value="F:acyltransferase activity, transferring groups other than amino-acyl groups"/>
    <property type="evidence" value="ECO:0007669"/>
    <property type="project" value="InterPro"/>
</dbReference>
<dbReference type="Gene3D" id="3.40.630.30">
    <property type="match status" value="1"/>
</dbReference>
<evidence type="ECO:0000313" key="4">
    <source>
        <dbReference type="EMBL" id="MXO51035.1"/>
    </source>
</evidence>
<dbReference type="InterPro" id="IPR016181">
    <property type="entry name" value="Acyl_CoA_acyltransferase"/>
</dbReference>
<proteinExistence type="predicted"/>
<accession>A0A844XYG1</accession>
<organism evidence="4 5">
    <name type="scientific">Qipengyuania gaetbuli</name>
    <dbReference type="NCBI Taxonomy" id="266952"/>
    <lineage>
        <taxon>Bacteria</taxon>
        <taxon>Pseudomonadati</taxon>
        <taxon>Pseudomonadota</taxon>
        <taxon>Alphaproteobacteria</taxon>
        <taxon>Sphingomonadales</taxon>
        <taxon>Erythrobacteraceae</taxon>
        <taxon>Qipengyuania</taxon>
    </lineage>
</organism>
<dbReference type="Pfam" id="PF00583">
    <property type="entry name" value="Acetyltransf_1"/>
    <property type="match status" value="1"/>
</dbReference>
<reference evidence="4 5" key="1">
    <citation type="submission" date="2019-12" db="EMBL/GenBank/DDBJ databases">
        <title>Genomic-based taxomic classification of the family Erythrobacteraceae.</title>
        <authorList>
            <person name="Xu L."/>
        </authorList>
    </citation>
    <scope>NUCLEOTIDE SEQUENCE [LARGE SCALE GENOMIC DNA]</scope>
    <source>
        <strain evidence="4 5">DSM 16225</strain>
    </source>
</reference>
<name>A0A844XYG1_9SPHN</name>
<dbReference type="SUPFAM" id="SSF55729">
    <property type="entry name" value="Acyl-CoA N-acyltransferases (Nat)"/>
    <property type="match status" value="1"/>
</dbReference>
<keyword evidence="1 4" id="KW-0808">Transferase</keyword>
<comment type="caution">
    <text evidence="4">The sequence shown here is derived from an EMBL/GenBank/DDBJ whole genome shotgun (WGS) entry which is preliminary data.</text>
</comment>
<dbReference type="EMBL" id="WTYF01000004">
    <property type="protein sequence ID" value="MXO51035.1"/>
    <property type="molecule type" value="Genomic_DNA"/>
</dbReference>
<protein>
    <submittedName>
        <fullName evidence="4">GNAT family N-acetyltransferase</fullName>
    </submittedName>
</protein>
<dbReference type="PANTHER" id="PTHR43420:SF44">
    <property type="entry name" value="ACETYLTRANSFERASE YPEA"/>
    <property type="match status" value="1"/>
</dbReference>
<evidence type="ECO:0000313" key="5">
    <source>
        <dbReference type="Proteomes" id="UP000444185"/>
    </source>
</evidence>